<accession>A0A8H7U2E6</accession>
<evidence type="ECO:0008006" key="3">
    <source>
        <dbReference type="Google" id="ProtNLM"/>
    </source>
</evidence>
<evidence type="ECO:0000313" key="2">
    <source>
        <dbReference type="Proteomes" id="UP000639403"/>
    </source>
</evidence>
<dbReference type="PANTHER" id="PTHR38926:SF5">
    <property type="entry name" value="F-BOX AND LEUCINE-RICH REPEAT PROTEIN 6"/>
    <property type="match status" value="1"/>
</dbReference>
<dbReference type="AlphaFoldDB" id="A0A8H7U2E6"/>
<evidence type="ECO:0000313" key="1">
    <source>
        <dbReference type="EMBL" id="KAF9814065.1"/>
    </source>
</evidence>
<dbReference type="EMBL" id="JADOXO010000094">
    <property type="protein sequence ID" value="KAF9814065.1"/>
    <property type="molecule type" value="Genomic_DNA"/>
</dbReference>
<dbReference type="Proteomes" id="UP000639403">
    <property type="component" value="Unassembled WGS sequence"/>
</dbReference>
<name>A0A8H7U2E6_9APHY</name>
<dbReference type="Gene3D" id="3.80.10.10">
    <property type="entry name" value="Ribonuclease Inhibitor"/>
    <property type="match status" value="1"/>
</dbReference>
<reference evidence="1" key="1">
    <citation type="submission" date="2020-11" db="EMBL/GenBank/DDBJ databases">
        <authorList>
            <person name="Koelle M."/>
            <person name="Horta M.A.C."/>
            <person name="Nowrousian M."/>
            <person name="Ohm R.A."/>
            <person name="Benz P."/>
            <person name="Pilgard A."/>
        </authorList>
    </citation>
    <scope>NUCLEOTIDE SEQUENCE</scope>
    <source>
        <strain evidence="1">FPRL280</strain>
    </source>
</reference>
<reference evidence="1" key="2">
    <citation type="journal article" name="Front. Microbiol.">
        <title>Degradative Capacity of Two Strains of Rhodonia placenta: From Phenotype to Genotype.</title>
        <authorList>
            <person name="Kolle M."/>
            <person name="Horta M.A.C."/>
            <person name="Nowrousian M."/>
            <person name="Ohm R.A."/>
            <person name="Benz J.P."/>
            <person name="Pilgard A."/>
        </authorList>
    </citation>
    <scope>NUCLEOTIDE SEQUENCE</scope>
    <source>
        <strain evidence="1">FPRL280</strain>
    </source>
</reference>
<gene>
    <name evidence="1" type="ORF">IEO21_05305</name>
</gene>
<organism evidence="1 2">
    <name type="scientific">Rhodonia placenta</name>
    <dbReference type="NCBI Taxonomy" id="104341"/>
    <lineage>
        <taxon>Eukaryota</taxon>
        <taxon>Fungi</taxon>
        <taxon>Dikarya</taxon>
        <taxon>Basidiomycota</taxon>
        <taxon>Agaricomycotina</taxon>
        <taxon>Agaricomycetes</taxon>
        <taxon>Polyporales</taxon>
        <taxon>Adustoporiaceae</taxon>
        <taxon>Rhodonia</taxon>
    </lineage>
</organism>
<protein>
    <recommendedName>
        <fullName evidence="3">F-box domain-containing protein</fullName>
    </recommendedName>
</protein>
<dbReference type="SUPFAM" id="SSF52047">
    <property type="entry name" value="RNI-like"/>
    <property type="match status" value="1"/>
</dbReference>
<comment type="caution">
    <text evidence="1">The sequence shown here is derived from an EMBL/GenBank/DDBJ whole genome shotgun (WGS) entry which is preliminary data.</text>
</comment>
<proteinExistence type="predicted"/>
<dbReference type="PANTHER" id="PTHR38926">
    <property type="entry name" value="F-BOX DOMAIN CONTAINING PROTEIN, EXPRESSED"/>
    <property type="match status" value="1"/>
</dbReference>
<sequence length="487" mass="55640">MFVYQHTPIARVPADVGRLLFEECFHAHCHEERITSALILASVCRAWRAIAFDLSVLWSAVHIDLRRLHEEPDEHWKAILRRSRRHPLDVQIVGFYDEDKLELVRMRNAVLMLLPHLDRWRSMSIGVVTIESLTAILPLWVDEAPLLETLSFSNVAHTHRVSRSTSTLSFDPRFSAPRLSTLELLSTRLSHQHHIFCGRFPGIHKLTLECSLDSGTFLDGRFLAQCLGPLKSLQRLELVASGYVEFAQLLEDGYTHGLIELPMLKELALSYKLAEYTVQDILMCIKAPQLTTLIITPAVALSWDDPLPFMLKTRFPSLRTVQLGFDHNMYDPFCCTDFFQIFGSFEHLELLNLQLVRINQEPLEFVDVLSKCIENTSCWNLPRLISVQVRDEGDVVAASRRLVEARLAASSGDGPHSEEKRPSCLEKLSVESIEAISEEDRVWFESHLQFFEWNIVPDTGETMENKYLKLTSRPLTNGSGCTQYVSI</sequence>
<dbReference type="InterPro" id="IPR032675">
    <property type="entry name" value="LRR_dom_sf"/>
</dbReference>